<dbReference type="InParanoid" id="A0A1Y5RBC0"/>
<evidence type="ECO:0000256" key="2">
    <source>
        <dbReference type="SAM" id="Phobius"/>
    </source>
</evidence>
<dbReference type="RefSeq" id="WP_085881550.1">
    <property type="nucleotide sequence ID" value="NZ_FWFR01000001.1"/>
</dbReference>
<dbReference type="AlphaFoldDB" id="A0A1Y5RBC0"/>
<feature type="region of interest" description="Disordered" evidence="1">
    <location>
        <begin position="194"/>
        <end position="224"/>
    </location>
</feature>
<gene>
    <name evidence="3" type="ORF">OCH7691_00184</name>
</gene>
<feature type="transmembrane region" description="Helical" evidence="2">
    <location>
        <begin position="235"/>
        <end position="263"/>
    </location>
</feature>
<evidence type="ECO:0000313" key="4">
    <source>
        <dbReference type="Proteomes" id="UP000193200"/>
    </source>
</evidence>
<dbReference type="Proteomes" id="UP000193200">
    <property type="component" value="Unassembled WGS sequence"/>
</dbReference>
<reference evidence="3 4" key="1">
    <citation type="submission" date="2017-03" db="EMBL/GenBank/DDBJ databases">
        <authorList>
            <person name="Afonso C.L."/>
            <person name="Miller P.J."/>
            <person name="Scott M.A."/>
            <person name="Spackman E."/>
            <person name="Goraichik I."/>
            <person name="Dimitrov K.M."/>
            <person name="Suarez D.L."/>
            <person name="Swayne D.E."/>
        </authorList>
    </citation>
    <scope>NUCLEOTIDE SEQUENCE [LARGE SCALE GENOMIC DNA]</scope>
    <source>
        <strain evidence="3 4">CECT 7691</strain>
    </source>
</reference>
<sequence length="411" mass="44910">MTNPLRRLFDPGDWIAMKPALDPAASIISLDFTPSRGEIQLRLIVGTVVLAIAATVIHFFGDGDILTLVMGGFGFFALVNLVLGLIQSRFTMQMTMTGDSVHVRTRSLFRNNAWQERIANYRGVLLREAHVRDQGVGNIPSTKTYQVIELLHDDPARTLPLHVSEDVSPPSDIHQAFADRFGLPALLPDSGDLIATGADSDPRTGDGGAVPAPASDPGRPPAGIRLRDRGGVTRITVGGGLAVAVSRFLMIFGVPATFGWIVWNIEPEVAPYIFGAILALMLLVFGVGALLNRRDDQSDRGIEIDGETVRVIVPDMKRSALAEATLEQFQRVAGAADAEPAHPVREMALGSVRRIRVDSYTAHRSRDRGGGTVHPRLLIEGDGERMALIGSQFDNRKLEWIRDFLRHRLNR</sequence>
<name>A0A1Y5RBC0_9PROT</name>
<proteinExistence type="predicted"/>
<feature type="transmembrane region" description="Helical" evidence="2">
    <location>
        <begin position="41"/>
        <end position="60"/>
    </location>
</feature>
<feature type="transmembrane region" description="Helical" evidence="2">
    <location>
        <begin position="269"/>
        <end position="291"/>
    </location>
</feature>
<dbReference type="OrthoDB" id="8449893at2"/>
<accession>A0A1Y5RBC0</accession>
<keyword evidence="2" id="KW-0472">Membrane</keyword>
<protein>
    <submittedName>
        <fullName evidence="3">Uncharacterized protein</fullName>
    </submittedName>
</protein>
<feature type="transmembrane region" description="Helical" evidence="2">
    <location>
        <begin position="66"/>
        <end position="86"/>
    </location>
</feature>
<organism evidence="3 4">
    <name type="scientific">Oceanibacterium hippocampi</name>
    <dbReference type="NCBI Taxonomy" id="745714"/>
    <lineage>
        <taxon>Bacteria</taxon>
        <taxon>Pseudomonadati</taxon>
        <taxon>Pseudomonadota</taxon>
        <taxon>Alphaproteobacteria</taxon>
        <taxon>Sneathiellales</taxon>
        <taxon>Sneathiellaceae</taxon>
        <taxon>Oceanibacterium</taxon>
    </lineage>
</organism>
<keyword evidence="2" id="KW-1133">Transmembrane helix</keyword>
<evidence type="ECO:0000313" key="3">
    <source>
        <dbReference type="EMBL" id="SLN12660.1"/>
    </source>
</evidence>
<keyword evidence="4" id="KW-1185">Reference proteome</keyword>
<keyword evidence="2" id="KW-0812">Transmembrane</keyword>
<dbReference type="EMBL" id="FWFR01000001">
    <property type="protein sequence ID" value="SLN12660.1"/>
    <property type="molecule type" value="Genomic_DNA"/>
</dbReference>
<evidence type="ECO:0000256" key="1">
    <source>
        <dbReference type="SAM" id="MobiDB-lite"/>
    </source>
</evidence>